<keyword evidence="1" id="KW-0732">Signal</keyword>
<sequence>MKLFLFSILLSTQLFAAENKTPPLREVAVIVTKEGYYPKSLSVFEGEKVKFYVTSTVEEPHCLIVESHKVFLAANKGKVTEAEAVFDKAGEFAFYCPSSKNDGKIVVLKKVVPKREVASEKGDGMLWTPKEY</sequence>
<dbReference type="AlphaFoldDB" id="A0AAX4HT20"/>
<dbReference type="KEGG" id="psti:SOO65_06205"/>
<dbReference type="EMBL" id="CP139487">
    <property type="protein sequence ID" value="WPU66335.1"/>
    <property type="molecule type" value="Genomic_DNA"/>
</dbReference>
<evidence type="ECO:0000313" key="3">
    <source>
        <dbReference type="EMBL" id="WPU66335.1"/>
    </source>
</evidence>
<feature type="signal peptide" evidence="1">
    <location>
        <begin position="1"/>
        <end position="16"/>
    </location>
</feature>
<organism evidence="3 4">
    <name type="scientific">Peredibacter starrii</name>
    <dbReference type="NCBI Taxonomy" id="28202"/>
    <lineage>
        <taxon>Bacteria</taxon>
        <taxon>Pseudomonadati</taxon>
        <taxon>Bdellovibrionota</taxon>
        <taxon>Bacteriovoracia</taxon>
        <taxon>Bacteriovoracales</taxon>
        <taxon>Bacteriovoracaceae</taxon>
        <taxon>Peredibacter</taxon>
    </lineage>
</organism>
<proteinExistence type="predicted"/>
<dbReference type="Gene3D" id="2.60.40.420">
    <property type="entry name" value="Cupredoxins - blue copper proteins"/>
    <property type="match status" value="1"/>
</dbReference>
<dbReference type="InterPro" id="IPR028096">
    <property type="entry name" value="EfeO_Cupredoxin"/>
</dbReference>
<accession>A0AAX4HT20</accession>
<evidence type="ECO:0000313" key="4">
    <source>
        <dbReference type="Proteomes" id="UP001324634"/>
    </source>
</evidence>
<feature type="chain" id="PRO_5043948935" evidence="1">
    <location>
        <begin position="17"/>
        <end position="132"/>
    </location>
</feature>
<name>A0AAX4HT20_9BACT</name>
<dbReference type="Proteomes" id="UP001324634">
    <property type="component" value="Chromosome"/>
</dbReference>
<reference evidence="3 4" key="1">
    <citation type="submission" date="2023-11" db="EMBL/GenBank/DDBJ databases">
        <title>Peredibacter starrii A3.12.</title>
        <authorList>
            <person name="Mitchell R.J."/>
        </authorList>
    </citation>
    <scope>NUCLEOTIDE SEQUENCE [LARGE SCALE GENOMIC DNA]</scope>
    <source>
        <strain evidence="3 4">A3.12</strain>
    </source>
</reference>
<evidence type="ECO:0000259" key="2">
    <source>
        <dbReference type="Pfam" id="PF13473"/>
    </source>
</evidence>
<gene>
    <name evidence="3" type="ORF">SOO65_06205</name>
</gene>
<dbReference type="SUPFAM" id="SSF49503">
    <property type="entry name" value="Cupredoxins"/>
    <property type="match status" value="1"/>
</dbReference>
<evidence type="ECO:0000256" key="1">
    <source>
        <dbReference type="SAM" id="SignalP"/>
    </source>
</evidence>
<dbReference type="RefSeq" id="WP_321398447.1">
    <property type="nucleotide sequence ID" value="NZ_CP139487.1"/>
</dbReference>
<dbReference type="InterPro" id="IPR008972">
    <property type="entry name" value="Cupredoxin"/>
</dbReference>
<protein>
    <submittedName>
        <fullName evidence="3">Cupredoxin domain-containing protein</fullName>
    </submittedName>
</protein>
<keyword evidence="4" id="KW-1185">Reference proteome</keyword>
<feature type="domain" description="EfeO-type cupredoxin-like" evidence="2">
    <location>
        <begin position="9"/>
        <end position="107"/>
    </location>
</feature>
<dbReference type="Pfam" id="PF13473">
    <property type="entry name" value="Cupredoxin_1"/>
    <property type="match status" value="1"/>
</dbReference>